<comment type="subcellular location">
    <subcellularLocation>
        <location evidence="1">Secreted</location>
    </subcellularLocation>
</comment>
<dbReference type="CDD" id="cd23509">
    <property type="entry name" value="Gnk2-like"/>
    <property type="match status" value="2"/>
</dbReference>
<dbReference type="PANTHER" id="PTHR32411:SF43">
    <property type="entry name" value="CYSTEINE-RICH REPEAT SECRETORY PROTEIN 38"/>
    <property type="match status" value="1"/>
</dbReference>
<keyword evidence="4" id="KW-0677">Repeat</keyword>
<keyword evidence="3 6" id="KW-0732">Signal</keyword>
<dbReference type="AlphaFoldDB" id="A0ABD3DS98"/>
<dbReference type="EMBL" id="JAVIJP010000013">
    <property type="protein sequence ID" value="KAL3645095.1"/>
    <property type="molecule type" value="Genomic_DNA"/>
</dbReference>
<evidence type="ECO:0000259" key="7">
    <source>
        <dbReference type="PROSITE" id="PS51473"/>
    </source>
</evidence>
<dbReference type="Gene3D" id="3.30.430.20">
    <property type="entry name" value="Gnk2 domain, C-X8-C-X2-C motif"/>
    <property type="match status" value="2"/>
</dbReference>
<keyword evidence="2" id="KW-0964">Secreted</keyword>
<evidence type="ECO:0000313" key="8">
    <source>
        <dbReference type="EMBL" id="KAL3645095.1"/>
    </source>
</evidence>
<evidence type="ECO:0000256" key="6">
    <source>
        <dbReference type="SAM" id="SignalP"/>
    </source>
</evidence>
<accession>A0ABD3DS98</accession>
<comment type="similarity">
    <text evidence="5">Belongs to the cysteine-rich repeat secretory protein family.</text>
</comment>
<evidence type="ECO:0000256" key="4">
    <source>
        <dbReference type="ARBA" id="ARBA00022737"/>
    </source>
</evidence>
<dbReference type="GO" id="GO:0005576">
    <property type="term" value="C:extracellular region"/>
    <property type="evidence" value="ECO:0007669"/>
    <property type="project" value="UniProtKB-SubCell"/>
</dbReference>
<organism evidence="8 9">
    <name type="scientific">Castilleja foliolosa</name>
    <dbReference type="NCBI Taxonomy" id="1961234"/>
    <lineage>
        <taxon>Eukaryota</taxon>
        <taxon>Viridiplantae</taxon>
        <taxon>Streptophyta</taxon>
        <taxon>Embryophyta</taxon>
        <taxon>Tracheophyta</taxon>
        <taxon>Spermatophyta</taxon>
        <taxon>Magnoliopsida</taxon>
        <taxon>eudicotyledons</taxon>
        <taxon>Gunneridae</taxon>
        <taxon>Pentapetalae</taxon>
        <taxon>asterids</taxon>
        <taxon>lamiids</taxon>
        <taxon>Lamiales</taxon>
        <taxon>Orobanchaceae</taxon>
        <taxon>Pedicularideae</taxon>
        <taxon>Castillejinae</taxon>
        <taxon>Castilleja</taxon>
    </lineage>
</organism>
<name>A0ABD3DS98_9LAMI</name>
<feature type="chain" id="PRO_5044827781" description="Gnk2-homologous domain-containing protein" evidence="6">
    <location>
        <begin position="27"/>
        <end position="254"/>
    </location>
</feature>
<evidence type="ECO:0000256" key="1">
    <source>
        <dbReference type="ARBA" id="ARBA00004613"/>
    </source>
</evidence>
<evidence type="ECO:0000313" key="9">
    <source>
        <dbReference type="Proteomes" id="UP001632038"/>
    </source>
</evidence>
<comment type="caution">
    <text evidence="8">The sequence shown here is derived from an EMBL/GenBank/DDBJ whole genome shotgun (WGS) entry which is preliminary data.</text>
</comment>
<proteinExistence type="inferred from homology"/>
<dbReference type="Proteomes" id="UP001632038">
    <property type="component" value="Unassembled WGS sequence"/>
</dbReference>
<evidence type="ECO:0000256" key="3">
    <source>
        <dbReference type="ARBA" id="ARBA00022729"/>
    </source>
</evidence>
<dbReference type="PROSITE" id="PS51473">
    <property type="entry name" value="GNK2"/>
    <property type="match status" value="2"/>
</dbReference>
<feature type="signal peptide" evidence="6">
    <location>
        <begin position="1"/>
        <end position="26"/>
    </location>
</feature>
<dbReference type="InterPro" id="IPR038408">
    <property type="entry name" value="GNK2_sf"/>
</dbReference>
<keyword evidence="9" id="KW-1185">Reference proteome</keyword>
<dbReference type="Pfam" id="PF01657">
    <property type="entry name" value="Stress-antifung"/>
    <property type="match status" value="2"/>
</dbReference>
<dbReference type="PANTHER" id="PTHR32411">
    <property type="entry name" value="CYSTEINE-RICH REPEAT SECRETORY PROTEIN 38-RELATED"/>
    <property type="match status" value="1"/>
</dbReference>
<dbReference type="InterPro" id="IPR002902">
    <property type="entry name" value="GNK2"/>
</dbReference>
<protein>
    <recommendedName>
        <fullName evidence="7">Gnk2-homologous domain-containing protein</fullName>
    </recommendedName>
</protein>
<sequence length="254" mass="28966">MSMDYLISILAFSLIISLLLIPTAFSQQSDLLNKVCITTSQNYTQNSTFSKNLKNLLDDLYTKTPHQNHLFMDETTGQGPDKTYGLALCRGDVSPDYCDFCLYDARCKITQRCYKKSAIVMYDYCQVKYSDVNFFGKIDNTNDNILINYYNVSANQTGKFKDASIGLLRNLSKKASQSKNKFGRGEKLFDKKENVTIYGMVQCTQDLSYDSCKKCLDGAVTKLPIYKGEIYSVGARVIGWSCTVRYEEYSFDQW</sequence>
<feature type="domain" description="Gnk2-homologous" evidence="7">
    <location>
        <begin position="31"/>
        <end position="134"/>
    </location>
</feature>
<evidence type="ECO:0000256" key="5">
    <source>
        <dbReference type="ARBA" id="ARBA00038515"/>
    </source>
</evidence>
<gene>
    <name evidence="8" type="ORF">CASFOL_010275</name>
</gene>
<feature type="domain" description="Gnk2-homologous" evidence="7">
    <location>
        <begin position="140"/>
        <end position="251"/>
    </location>
</feature>
<reference evidence="9" key="1">
    <citation type="journal article" date="2024" name="IScience">
        <title>Strigolactones Initiate the Formation of Haustorium-like Structures in Castilleja.</title>
        <authorList>
            <person name="Buerger M."/>
            <person name="Peterson D."/>
            <person name="Chory J."/>
        </authorList>
    </citation>
    <scope>NUCLEOTIDE SEQUENCE [LARGE SCALE GENOMIC DNA]</scope>
</reference>
<dbReference type="InterPro" id="IPR050581">
    <property type="entry name" value="CRR_secretory_protein"/>
</dbReference>
<evidence type="ECO:0000256" key="2">
    <source>
        <dbReference type="ARBA" id="ARBA00022525"/>
    </source>
</evidence>